<feature type="transmembrane region" description="Helical" evidence="1">
    <location>
        <begin position="230"/>
        <end position="247"/>
    </location>
</feature>
<feature type="transmembrane region" description="Helical" evidence="1">
    <location>
        <begin position="190"/>
        <end position="210"/>
    </location>
</feature>
<keyword evidence="1" id="KW-0812">Transmembrane</keyword>
<gene>
    <name evidence="2" type="ORF">E5339_20220</name>
</gene>
<evidence type="ECO:0008006" key="4">
    <source>
        <dbReference type="Google" id="ProtNLM"/>
    </source>
</evidence>
<feature type="transmembrane region" description="Helical" evidence="1">
    <location>
        <begin position="63"/>
        <end position="83"/>
    </location>
</feature>
<dbReference type="RefSeq" id="WP_168355574.1">
    <property type="nucleotide sequence ID" value="NZ_CAPOAU010000134.1"/>
</dbReference>
<keyword evidence="1" id="KW-0472">Membrane</keyword>
<protein>
    <recommendedName>
        <fullName evidence="4">O-antigen ligase domain-containing protein</fullName>
    </recommendedName>
</protein>
<reference evidence="2 3" key="1">
    <citation type="submission" date="2019-04" db="EMBL/GenBank/DDBJ databases">
        <title>Microbes associate with the intestines of laboratory mice.</title>
        <authorList>
            <person name="Navarre W."/>
            <person name="Wong E."/>
            <person name="Huang K."/>
            <person name="Tropini C."/>
            <person name="Ng K."/>
            <person name="Yu B."/>
        </authorList>
    </citation>
    <scope>NUCLEOTIDE SEQUENCE [LARGE SCALE GENOMIC DNA]</scope>
    <source>
        <strain evidence="2 3">NM22_B1</strain>
    </source>
</reference>
<dbReference type="AlphaFoldDB" id="A0A4S2FES2"/>
<evidence type="ECO:0000256" key="1">
    <source>
        <dbReference type="SAM" id="Phobius"/>
    </source>
</evidence>
<name>A0A4S2FES2_9BACT</name>
<dbReference type="EMBL" id="SRYJ01000066">
    <property type="protein sequence ID" value="TGY67417.1"/>
    <property type="molecule type" value="Genomic_DNA"/>
</dbReference>
<feature type="transmembrane region" description="Helical" evidence="1">
    <location>
        <begin position="323"/>
        <end position="345"/>
    </location>
</feature>
<comment type="caution">
    <text evidence="2">The sequence shown here is derived from an EMBL/GenBank/DDBJ whole genome shotgun (WGS) entry which is preliminary data.</text>
</comment>
<proteinExistence type="predicted"/>
<dbReference type="Proteomes" id="UP000310760">
    <property type="component" value="Unassembled WGS sequence"/>
</dbReference>
<feature type="transmembrane region" description="Helical" evidence="1">
    <location>
        <begin position="89"/>
        <end position="113"/>
    </location>
</feature>
<evidence type="ECO:0000313" key="2">
    <source>
        <dbReference type="EMBL" id="TGY67417.1"/>
    </source>
</evidence>
<keyword evidence="1" id="KW-1133">Transmembrane helix</keyword>
<organism evidence="2 3">
    <name type="scientific">Phocaeicola sartorii</name>
    <dbReference type="NCBI Taxonomy" id="671267"/>
    <lineage>
        <taxon>Bacteria</taxon>
        <taxon>Pseudomonadati</taxon>
        <taxon>Bacteroidota</taxon>
        <taxon>Bacteroidia</taxon>
        <taxon>Bacteroidales</taxon>
        <taxon>Bacteroidaceae</taxon>
        <taxon>Phocaeicola</taxon>
    </lineage>
</organism>
<feature type="transmembrane region" description="Helical" evidence="1">
    <location>
        <begin position="32"/>
        <end position="51"/>
    </location>
</feature>
<feature type="transmembrane region" description="Helical" evidence="1">
    <location>
        <begin position="158"/>
        <end position="178"/>
    </location>
</feature>
<evidence type="ECO:0000313" key="3">
    <source>
        <dbReference type="Proteomes" id="UP000310760"/>
    </source>
</evidence>
<sequence length="410" mass="46984">MSKQKSNAIFLLLIVLFAERFLDPLGIITAMGRTYTLLTYVIFVMTGFFAFRKSIRKNECFPYKWYYLLVGSIGLSAVMAHLFHNQGLIVSFSAIFGAILTYLLLLFLIKLNIPAEKYMQTIRRFAYIGMTCYVINALVFPAKIIGGAEFENVDMSRGIVRIGLPLVLWIVLLFLYSLNQWIQSRSQKSLYCAILCYIFIILSVTRQVILLSTLLGGLMLLKEAGWGKRILVFAVAVLFFFVVLPRIPIYKTMVSLTEDQVERSQEELPDIRLMGYLYFCDIDQVNAYTRILGNGTPHNSSKWHQQEALNAEKNKIYDVDVSWAAFYNHYGLIAVIALLAVFLITAKRCYNRQDRHISYWILYIIGTAFASGVIWFQNQIIEILVVIAMAYAPKRIHSSSSHCQLPKNEK</sequence>
<accession>A0A4S2FES2</accession>
<feature type="transmembrane region" description="Helical" evidence="1">
    <location>
        <begin position="125"/>
        <end position="146"/>
    </location>
</feature>
<feature type="transmembrane region" description="Helical" evidence="1">
    <location>
        <begin position="357"/>
        <end position="376"/>
    </location>
</feature>